<dbReference type="Pfam" id="PF07883">
    <property type="entry name" value="Cupin_2"/>
    <property type="match status" value="1"/>
</dbReference>
<accession>A0A1G9IJY7</accession>
<evidence type="ECO:0000313" key="3">
    <source>
        <dbReference type="Proteomes" id="UP000199475"/>
    </source>
</evidence>
<dbReference type="PANTHER" id="PTHR36440">
    <property type="entry name" value="PUTATIVE (AFU_ORTHOLOGUE AFUA_8G07350)-RELATED"/>
    <property type="match status" value="1"/>
</dbReference>
<dbReference type="RefSeq" id="WP_176761662.1">
    <property type="nucleotide sequence ID" value="NZ_FNGP01000001.1"/>
</dbReference>
<dbReference type="PANTHER" id="PTHR36440:SF1">
    <property type="entry name" value="PUTATIVE (AFU_ORTHOLOGUE AFUA_8G07350)-RELATED"/>
    <property type="match status" value="1"/>
</dbReference>
<keyword evidence="3" id="KW-1185">Reference proteome</keyword>
<gene>
    <name evidence="2" type="ORF">SAMN04488242_0979</name>
</gene>
<reference evidence="2 3" key="1">
    <citation type="submission" date="2016-10" db="EMBL/GenBank/DDBJ databases">
        <authorList>
            <person name="de Groot N.N."/>
        </authorList>
    </citation>
    <scope>NUCLEOTIDE SEQUENCE [LARGE SCALE GENOMIC DNA]</scope>
    <source>
        <strain evidence="2 3">CGMCC 1.9159</strain>
    </source>
</reference>
<evidence type="ECO:0000313" key="2">
    <source>
        <dbReference type="EMBL" id="SDL25345.1"/>
    </source>
</evidence>
<dbReference type="Proteomes" id="UP000199475">
    <property type="component" value="Unassembled WGS sequence"/>
</dbReference>
<dbReference type="InterPro" id="IPR011051">
    <property type="entry name" value="RmlC_Cupin_sf"/>
</dbReference>
<dbReference type="AlphaFoldDB" id="A0A1G9IJY7"/>
<proteinExistence type="predicted"/>
<evidence type="ECO:0000259" key="1">
    <source>
        <dbReference type="Pfam" id="PF07883"/>
    </source>
</evidence>
<name>A0A1G9IJY7_9ACTN</name>
<dbReference type="Gene3D" id="2.60.120.10">
    <property type="entry name" value="Jelly Rolls"/>
    <property type="match status" value="1"/>
</dbReference>
<organism evidence="2 3">
    <name type="scientific">Tessaracoccus oleiagri</name>
    <dbReference type="NCBI Taxonomy" id="686624"/>
    <lineage>
        <taxon>Bacteria</taxon>
        <taxon>Bacillati</taxon>
        <taxon>Actinomycetota</taxon>
        <taxon>Actinomycetes</taxon>
        <taxon>Propionibacteriales</taxon>
        <taxon>Propionibacteriaceae</taxon>
        <taxon>Tessaracoccus</taxon>
    </lineage>
</organism>
<dbReference type="InterPro" id="IPR013096">
    <property type="entry name" value="Cupin_2"/>
</dbReference>
<dbReference type="EMBL" id="FNGP01000001">
    <property type="protein sequence ID" value="SDL25345.1"/>
    <property type="molecule type" value="Genomic_DNA"/>
</dbReference>
<dbReference type="InterPro" id="IPR014710">
    <property type="entry name" value="RmlC-like_jellyroll"/>
</dbReference>
<feature type="domain" description="Cupin type-2" evidence="1">
    <location>
        <begin position="43"/>
        <end position="105"/>
    </location>
</feature>
<dbReference type="STRING" id="686624.SAMN04488242_0979"/>
<dbReference type="SUPFAM" id="SSF51182">
    <property type="entry name" value="RmlC-like cupins"/>
    <property type="match status" value="1"/>
</dbReference>
<protein>
    <submittedName>
        <fullName evidence="2">Cupin domain protein</fullName>
    </submittedName>
</protein>
<sequence length="156" mass="16879">MSSQFLVQAEGDEVTALGSTYRAKTDGAHVAMAYSAMEEEFWGDTTPLHSHTDAEEAFYVLSGRLEVWVEGQAATAAAGAFIVVPRGAVHGLRRLSSEPVRMLTLVSPPGFEQFFTEVAEQGEEQLLAEPDRLLALARKYGTEIIGDYPAPSSEDA</sequence>
<dbReference type="InterPro" id="IPR053146">
    <property type="entry name" value="QDO-like"/>
</dbReference>